<comment type="caution">
    <text evidence="2">The sequence shown here is derived from an EMBL/GenBank/DDBJ whole genome shotgun (WGS) entry which is preliminary data.</text>
</comment>
<name>A0ABV2CGS9_9BURK</name>
<dbReference type="RefSeq" id="WP_209928258.1">
    <property type="nucleotide sequence ID" value="NZ_JBEWCH010000028.1"/>
</dbReference>
<gene>
    <name evidence="2" type="ORF">ABXL37_29100</name>
</gene>
<feature type="region of interest" description="Disordered" evidence="1">
    <location>
        <begin position="159"/>
        <end position="179"/>
    </location>
</feature>
<keyword evidence="3" id="KW-1185">Reference proteome</keyword>
<protein>
    <submittedName>
        <fullName evidence="2">DUF4189 domain-containing protein</fullName>
    </submittedName>
</protein>
<dbReference type="Proteomes" id="UP001548587">
    <property type="component" value="Unassembled WGS sequence"/>
</dbReference>
<evidence type="ECO:0000256" key="1">
    <source>
        <dbReference type="SAM" id="MobiDB-lite"/>
    </source>
</evidence>
<dbReference type="EMBL" id="JBEWCH010000028">
    <property type="protein sequence ID" value="MET1478317.1"/>
    <property type="molecule type" value="Genomic_DNA"/>
</dbReference>
<accession>A0ABV2CGS9</accession>
<evidence type="ECO:0000313" key="2">
    <source>
        <dbReference type="EMBL" id="MET1478317.1"/>
    </source>
</evidence>
<proteinExistence type="predicted"/>
<organism evidence="2 3">
    <name type="scientific">Burkholderia sola</name>
    <dbReference type="NCBI Taxonomy" id="2843302"/>
    <lineage>
        <taxon>Bacteria</taxon>
        <taxon>Pseudomonadati</taxon>
        <taxon>Pseudomonadota</taxon>
        <taxon>Betaproteobacteria</taxon>
        <taxon>Burkholderiales</taxon>
        <taxon>Burkholderiaceae</taxon>
        <taxon>Burkholderia</taxon>
        <taxon>Burkholderia cepacia complex</taxon>
    </lineage>
</organism>
<sequence>LISCSRISASQRSSSDRQDGLRLTLTFKRHCRLDLASWDSGERWYAVTMGKGGAYVEYGSESPEQAKAGALEGCRKRTSQPETCEVKTSNDASVWIAVAESKTTSSWVIDDTKDGALGRAQSACEQLKKGESCDKKAAVFNTGPVAVPASFEQVQRRISQQRDTSTPHDAPANAGTVTRYSDSCRNADCIRRYENGRSVRYTACLNPATALPMNDPMRIGGCGGADSRGNLFGTGTM</sequence>
<evidence type="ECO:0000313" key="3">
    <source>
        <dbReference type="Proteomes" id="UP001548587"/>
    </source>
</evidence>
<feature type="non-terminal residue" evidence="2">
    <location>
        <position position="1"/>
    </location>
</feature>
<reference evidence="2 3" key="1">
    <citation type="submission" date="2024-06" db="EMBL/GenBank/DDBJ databases">
        <title>Burkholderia sola in Mexico.</title>
        <authorList>
            <person name="Estrada P."/>
        </authorList>
    </citation>
    <scope>NUCLEOTIDE SEQUENCE [LARGE SCALE GENOMIC DNA]</scope>
    <source>
        <strain evidence="2 3">CpTa8-5</strain>
    </source>
</reference>